<reference evidence="1 2" key="1">
    <citation type="journal article" date="2001" name="Nature">
        <title>Genome sequence of Yersinia pestis, the causative agent of plague.</title>
        <authorList>
            <person name="Parkhill J."/>
            <person name="Wren B.W."/>
            <person name="Thomson N.R."/>
            <person name="Titball R.W."/>
            <person name="Holden M.T.G."/>
            <person name="Prentice M.B."/>
            <person name="Sebaihia M."/>
            <person name="James K.D."/>
            <person name="Churcher C."/>
            <person name="Mungall K.L."/>
            <person name="Baker S."/>
            <person name="Basham D."/>
            <person name="Bentley S.D."/>
            <person name="Brooks K."/>
            <person name="Cerdeno-Tarraga A.M."/>
            <person name="Chillingworth T."/>
            <person name="Cronin A."/>
            <person name="Davies R.M."/>
            <person name="Davis P."/>
            <person name="Dougan G."/>
            <person name="Feltwell T."/>
            <person name="Hamlin N."/>
            <person name="Holroyd S."/>
            <person name="Jagels K."/>
            <person name="Leather S."/>
            <person name="Karlyshev A.V."/>
            <person name="Moule S."/>
            <person name="Oyston P.C.F."/>
            <person name="Quail M."/>
            <person name="Rutherford K."/>
            <person name="Simmonds M."/>
            <person name="Skelton J."/>
            <person name="Stevens K."/>
            <person name="Whitehead S."/>
            <person name="Barrell B.G."/>
        </authorList>
    </citation>
    <scope>NUCLEOTIDE SEQUENCE [LARGE SCALE GENOMIC DNA]</scope>
    <source>
        <strain evidence="2">CO-92 / Biovar Orientalis</strain>
    </source>
</reference>
<dbReference type="AlphaFoldDB" id="Q74W40"/>
<keyword evidence="2" id="KW-1185">Reference proteome</keyword>
<evidence type="ECO:0000313" key="2">
    <source>
        <dbReference type="Proteomes" id="UP000000815"/>
    </source>
</evidence>
<dbReference type="PIR" id="AG0134">
    <property type="entry name" value="AG0134"/>
</dbReference>
<dbReference type="HOGENOM" id="CLU_2995797_0_0_6"/>
<protein>
    <submittedName>
        <fullName evidence="1">Uncharacterized protein</fullName>
    </submittedName>
</protein>
<dbReference type="PATRIC" id="fig|632.153.peg.3309"/>
<organism evidence="1 2">
    <name type="scientific">Yersinia pestis</name>
    <dbReference type="NCBI Taxonomy" id="632"/>
    <lineage>
        <taxon>Bacteria</taxon>
        <taxon>Pseudomonadati</taxon>
        <taxon>Pseudomonadota</taxon>
        <taxon>Gammaproteobacteria</taxon>
        <taxon>Enterobacterales</taxon>
        <taxon>Yersiniaceae</taxon>
        <taxon>Yersinia</taxon>
    </lineage>
</organism>
<name>Q74W40_YERPE</name>
<dbReference type="EMBL" id="AL590842">
    <property type="protein sequence ID" value="CAL19761.1"/>
    <property type="molecule type" value="Genomic_DNA"/>
</dbReference>
<proteinExistence type="predicted"/>
<sequence>MPIGDTVIGYQLSERLASVEQRPLKPVVYHDGAVFAHLNQDASLHQKTPYTSISGAC</sequence>
<gene>
    <name evidence="1" type="ordered locus">YPO1094</name>
</gene>
<dbReference type="PaxDb" id="214092-YPO1094"/>
<dbReference type="KEGG" id="ype:YPO1094"/>
<dbReference type="STRING" id="214092.YPO1094"/>
<evidence type="ECO:0000313" key="1">
    <source>
        <dbReference type="EMBL" id="CAL19761.1"/>
    </source>
</evidence>
<dbReference type="Proteomes" id="UP000000815">
    <property type="component" value="Chromosome"/>
</dbReference>
<accession>Q74W40</accession>